<dbReference type="PROSITE" id="PS50057">
    <property type="entry name" value="FERM_3"/>
    <property type="match status" value="1"/>
</dbReference>
<dbReference type="InterPro" id="IPR041390">
    <property type="entry name" value="FADK_N"/>
</dbReference>
<dbReference type="EC" id="2.7.10.2" evidence="2"/>
<evidence type="ECO:0000313" key="3">
    <source>
        <dbReference type="Proteomes" id="UP001381693"/>
    </source>
</evidence>
<protein>
    <submittedName>
        <fullName evidence="2">Serine/threonine protein phosphatase</fullName>
        <ecNumber evidence="2">2.7.10.2</ecNumber>
    </submittedName>
</protein>
<name>A0AAN8ZUU2_HALRR</name>
<evidence type="ECO:0000259" key="1">
    <source>
        <dbReference type="PROSITE" id="PS50057"/>
    </source>
</evidence>
<sequence>MFAIRLRNTMLGEIHWLHQDLTMYQVEEKYPNFQSEDWRFELRIRYIHSDLHNLYDKDRNTFLYYYEQVKNDYLEDEGKGNEGVDQDTAIQLACIEIKRMFKVSLYSLYFIVYAVAL</sequence>
<dbReference type="InterPro" id="IPR014352">
    <property type="entry name" value="FERM/acyl-CoA-bd_prot_sf"/>
</dbReference>
<dbReference type="SUPFAM" id="SSF54236">
    <property type="entry name" value="Ubiquitin-like"/>
    <property type="match status" value="1"/>
</dbReference>
<dbReference type="EMBL" id="JAXCGZ010021086">
    <property type="protein sequence ID" value="KAK7060076.1"/>
    <property type="molecule type" value="Genomic_DNA"/>
</dbReference>
<dbReference type="InterPro" id="IPR000299">
    <property type="entry name" value="FERM_domain"/>
</dbReference>
<dbReference type="InterPro" id="IPR019748">
    <property type="entry name" value="FERM_central"/>
</dbReference>
<dbReference type="CDD" id="cd14473">
    <property type="entry name" value="FERM_B-lobe"/>
    <property type="match status" value="1"/>
</dbReference>
<dbReference type="Gene3D" id="3.10.20.90">
    <property type="entry name" value="Phosphatidylinositol 3-kinase Catalytic Subunit, Chain A, domain 1"/>
    <property type="match status" value="1"/>
</dbReference>
<dbReference type="SUPFAM" id="SSF47031">
    <property type="entry name" value="Second domain of FERM"/>
    <property type="match status" value="1"/>
</dbReference>
<comment type="caution">
    <text evidence="2">The sequence shown here is derived from an EMBL/GenBank/DDBJ whole genome shotgun (WGS) entry which is preliminary data.</text>
</comment>
<dbReference type="InterPro" id="IPR029071">
    <property type="entry name" value="Ubiquitin-like_domsf"/>
</dbReference>
<reference evidence="2 3" key="1">
    <citation type="submission" date="2023-11" db="EMBL/GenBank/DDBJ databases">
        <title>Halocaridina rubra genome assembly.</title>
        <authorList>
            <person name="Smith C."/>
        </authorList>
    </citation>
    <scope>NUCLEOTIDE SEQUENCE [LARGE SCALE GENOMIC DNA]</scope>
    <source>
        <strain evidence="2">EP-1</strain>
        <tissue evidence="2">Whole</tissue>
    </source>
</reference>
<dbReference type="Pfam" id="PF18038">
    <property type="entry name" value="FERM_N_2"/>
    <property type="match status" value="1"/>
</dbReference>
<dbReference type="PANTHER" id="PTHR46221">
    <property type="entry name" value="FERM AND PDZ DOMAIN-CONTAINING PROTEIN FAMILY MEMBER"/>
    <property type="match status" value="1"/>
</dbReference>
<feature type="domain" description="FERM" evidence="1">
    <location>
        <begin position="1"/>
        <end position="117"/>
    </location>
</feature>
<keyword evidence="3" id="KW-1185">Reference proteome</keyword>
<proteinExistence type="predicted"/>
<dbReference type="Gene3D" id="1.20.80.10">
    <property type="match status" value="1"/>
</dbReference>
<accession>A0AAN8ZUU2</accession>
<keyword evidence="2" id="KW-0808">Transferase</keyword>
<dbReference type="InterPro" id="IPR035963">
    <property type="entry name" value="FERM_2"/>
</dbReference>
<dbReference type="PANTHER" id="PTHR46221:SF9">
    <property type="entry name" value="NON-SPECIFIC PROTEIN-TYROSINE KINASE"/>
    <property type="match status" value="1"/>
</dbReference>
<evidence type="ECO:0000313" key="2">
    <source>
        <dbReference type="EMBL" id="KAK7060076.1"/>
    </source>
</evidence>
<dbReference type="GO" id="GO:0004715">
    <property type="term" value="F:non-membrane spanning protein tyrosine kinase activity"/>
    <property type="evidence" value="ECO:0007669"/>
    <property type="project" value="UniProtKB-EC"/>
</dbReference>
<gene>
    <name evidence="2" type="primary">PTK2_1</name>
    <name evidence="2" type="ORF">SK128_026883</name>
</gene>
<dbReference type="Proteomes" id="UP001381693">
    <property type="component" value="Unassembled WGS sequence"/>
</dbReference>
<organism evidence="2 3">
    <name type="scientific">Halocaridina rubra</name>
    <name type="common">Hawaiian red shrimp</name>
    <dbReference type="NCBI Taxonomy" id="373956"/>
    <lineage>
        <taxon>Eukaryota</taxon>
        <taxon>Metazoa</taxon>
        <taxon>Ecdysozoa</taxon>
        <taxon>Arthropoda</taxon>
        <taxon>Crustacea</taxon>
        <taxon>Multicrustacea</taxon>
        <taxon>Malacostraca</taxon>
        <taxon>Eumalacostraca</taxon>
        <taxon>Eucarida</taxon>
        <taxon>Decapoda</taxon>
        <taxon>Pleocyemata</taxon>
        <taxon>Caridea</taxon>
        <taxon>Atyoidea</taxon>
        <taxon>Atyidae</taxon>
        <taxon>Halocaridina</taxon>
    </lineage>
</organism>
<dbReference type="AlphaFoldDB" id="A0AAN8ZUU2"/>